<dbReference type="HAMAP" id="MF_01940">
    <property type="entry name" value="RNA_CPDase"/>
    <property type="match status" value="1"/>
</dbReference>
<evidence type="ECO:0000256" key="2">
    <source>
        <dbReference type="HAMAP-Rule" id="MF_01940"/>
    </source>
</evidence>
<comment type="function">
    <text evidence="2">Hydrolyzes RNA 2',3'-cyclic phosphodiester to an RNA 2'-phosphomonoester.</text>
</comment>
<evidence type="ECO:0000259" key="3">
    <source>
        <dbReference type="Pfam" id="PF02834"/>
    </source>
</evidence>
<dbReference type="OrthoDB" id="9789350at2"/>
<dbReference type="InterPro" id="IPR009097">
    <property type="entry name" value="Cyclic_Pdiesterase"/>
</dbReference>
<keyword evidence="1 2" id="KW-0378">Hydrolase</keyword>
<comment type="similarity">
    <text evidence="2">Belongs to the 2H phosphoesterase superfamily. ThpR family.</text>
</comment>
<dbReference type="STRING" id="1387353.BSF38_04285"/>
<comment type="catalytic activity">
    <reaction evidence="2">
        <text>a 3'-end 2',3'-cyclophospho-ribonucleotide-RNA + H2O = a 3'-end 2'-phospho-ribonucleotide-RNA + H(+)</text>
        <dbReference type="Rhea" id="RHEA:11828"/>
        <dbReference type="Rhea" id="RHEA-COMP:10464"/>
        <dbReference type="Rhea" id="RHEA-COMP:17353"/>
        <dbReference type="ChEBI" id="CHEBI:15377"/>
        <dbReference type="ChEBI" id="CHEBI:15378"/>
        <dbReference type="ChEBI" id="CHEBI:83064"/>
        <dbReference type="ChEBI" id="CHEBI:173113"/>
        <dbReference type="EC" id="3.1.4.58"/>
    </reaction>
</comment>
<accession>A0A1U7CV28</accession>
<dbReference type="AlphaFoldDB" id="A0A1U7CV28"/>
<dbReference type="Pfam" id="PF02834">
    <property type="entry name" value="LigT_PEase"/>
    <property type="match status" value="2"/>
</dbReference>
<proteinExistence type="inferred from homology"/>
<organism evidence="4 5">
    <name type="scientific">Paludisphaera borealis</name>
    <dbReference type="NCBI Taxonomy" id="1387353"/>
    <lineage>
        <taxon>Bacteria</taxon>
        <taxon>Pseudomonadati</taxon>
        <taxon>Planctomycetota</taxon>
        <taxon>Planctomycetia</taxon>
        <taxon>Isosphaerales</taxon>
        <taxon>Isosphaeraceae</taxon>
        <taxon>Paludisphaera</taxon>
    </lineage>
</organism>
<dbReference type="RefSeq" id="WP_076349040.1">
    <property type="nucleotide sequence ID" value="NZ_CP019082.1"/>
</dbReference>
<evidence type="ECO:0000313" key="4">
    <source>
        <dbReference type="EMBL" id="APW62733.1"/>
    </source>
</evidence>
<evidence type="ECO:0000256" key="1">
    <source>
        <dbReference type="ARBA" id="ARBA00022801"/>
    </source>
</evidence>
<dbReference type="SUPFAM" id="SSF55144">
    <property type="entry name" value="LigT-like"/>
    <property type="match status" value="1"/>
</dbReference>
<dbReference type="EC" id="3.1.4.58" evidence="2"/>
<dbReference type="PANTHER" id="PTHR35561:SF1">
    <property type="entry name" value="RNA 2',3'-CYCLIC PHOSPHODIESTERASE"/>
    <property type="match status" value="1"/>
</dbReference>
<dbReference type="GO" id="GO:0008664">
    <property type="term" value="F:RNA 2',3'-cyclic 3'-phosphodiesterase activity"/>
    <property type="evidence" value="ECO:0007669"/>
    <property type="project" value="UniProtKB-EC"/>
</dbReference>
<feature type="domain" description="Phosphoesterase HXTX" evidence="3">
    <location>
        <begin position="105"/>
        <end position="184"/>
    </location>
</feature>
<feature type="active site" description="Proton donor" evidence="2">
    <location>
        <position position="44"/>
    </location>
</feature>
<feature type="short sequence motif" description="HXTX 2" evidence="2">
    <location>
        <begin position="132"/>
        <end position="135"/>
    </location>
</feature>
<dbReference type="EMBL" id="CP019082">
    <property type="protein sequence ID" value="APW62733.1"/>
    <property type="molecule type" value="Genomic_DNA"/>
</dbReference>
<evidence type="ECO:0000313" key="5">
    <source>
        <dbReference type="Proteomes" id="UP000186309"/>
    </source>
</evidence>
<dbReference type="InterPro" id="IPR004175">
    <property type="entry name" value="RNA_CPDase"/>
</dbReference>
<keyword evidence="5" id="KW-1185">Reference proteome</keyword>
<name>A0A1U7CV28_9BACT</name>
<dbReference type="KEGG" id="pbor:BSF38_04285"/>
<reference evidence="5" key="1">
    <citation type="submission" date="2016-12" db="EMBL/GenBank/DDBJ databases">
        <title>Comparative genomics of four Isosphaeraceae planctomycetes: a common pool of plasmids and glycoside hydrolase genes.</title>
        <authorList>
            <person name="Ivanova A."/>
        </authorList>
    </citation>
    <scope>NUCLEOTIDE SEQUENCE [LARGE SCALE GENOMIC DNA]</scope>
    <source>
        <strain evidence="5">PX4</strain>
    </source>
</reference>
<gene>
    <name evidence="4" type="ORF">BSF38_04285</name>
</gene>
<dbReference type="InterPro" id="IPR014051">
    <property type="entry name" value="Phosphoesterase_HXTX"/>
</dbReference>
<feature type="short sequence motif" description="HXTX 1" evidence="2">
    <location>
        <begin position="44"/>
        <end position="47"/>
    </location>
</feature>
<feature type="active site" description="Proton acceptor" evidence="2">
    <location>
        <position position="132"/>
    </location>
</feature>
<dbReference type="PANTHER" id="PTHR35561">
    <property type="entry name" value="RNA 2',3'-CYCLIC PHOSPHODIESTERASE"/>
    <property type="match status" value="1"/>
</dbReference>
<protein>
    <recommendedName>
        <fullName evidence="2">RNA 2',3'-cyclic phosphodiesterase</fullName>
        <shortName evidence="2">RNA 2',3'-CPDase</shortName>
        <ecNumber evidence="2">3.1.4.58</ecNumber>
    </recommendedName>
</protein>
<dbReference type="Gene3D" id="3.90.1140.10">
    <property type="entry name" value="Cyclic phosphodiesterase"/>
    <property type="match status" value="1"/>
</dbReference>
<dbReference type="GO" id="GO:0004113">
    <property type="term" value="F:2',3'-cyclic-nucleotide 3'-phosphodiesterase activity"/>
    <property type="evidence" value="ECO:0007669"/>
    <property type="project" value="InterPro"/>
</dbReference>
<dbReference type="Proteomes" id="UP000186309">
    <property type="component" value="Chromosome"/>
</dbReference>
<sequence>MAQTTRTFIAIPLPDSMGDRLTKLQGRLAPQLPSVRWSETLPFHLTLAFLGDVPYVDLNKICGAVAKASRTVKRFELTITGLGAFPNLARPRVLWAKVEGEGLALLADLHKAVGAALEEVGCIPEDERFSPHITLGRIKPGRSAAQPNSLGAVVARHQTWSLGGFSVGEVVTFSSTVTPEGPAYAPLARAPLASARTRTDDLTE</sequence>
<dbReference type="NCBIfam" id="TIGR02258">
    <property type="entry name" value="2_5_ligase"/>
    <property type="match status" value="1"/>
</dbReference>
<feature type="domain" description="Phosphoesterase HXTX" evidence="3">
    <location>
        <begin position="11"/>
        <end position="95"/>
    </location>
</feature>